<protein>
    <submittedName>
        <fullName evidence="1">Uncharacterized protein</fullName>
    </submittedName>
</protein>
<dbReference type="RefSeq" id="WP_099334975.1">
    <property type="nucleotide sequence ID" value="NZ_CP042812.1"/>
</dbReference>
<accession>A0ABX4LMK4</accession>
<evidence type="ECO:0000313" key="2">
    <source>
        <dbReference type="Proteomes" id="UP000221384"/>
    </source>
</evidence>
<name>A0ABX4LMK4_9BACT</name>
<proteinExistence type="predicted"/>
<evidence type="ECO:0000313" key="1">
    <source>
        <dbReference type="EMBL" id="PHO09086.1"/>
    </source>
</evidence>
<dbReference type="Proteomes" id="UP000221384">
    <property type="component" value="Unassembled WGS sequence"/>
</dbReference>
<dbReference type="EMBL" id="NWVW01000014">
    <property type="protein sequence ID" value="PHO09086.1"/>
    <property type="molecule type" value="Genomic_DNA"/>
</dbReference>
<sequence>MEDLKHLHLLEEYISKGKSIEKFVEDRLLMIFDSLKIYDNVTVKSEIIQKIGYEIDEVLSKINTLESNRKTKFI</sequence>
<gene>
    <name evidence="1" type="ORF">CPG37_10840</name>
</gene>
<reference evidence="1 2" key="1">
    <citation type="submission" date="2017-09" db="EMBL/GenBank/DDBJ databases">
        <authorList>
            <person name="Perez-Cataluna A."/>
            <person name="Figueras M.J."/>
            <person name="Salas-Masso N."/>
        </authorList>
    </citation>
    <scope>NUCLEOTIDE SEQUENCE [LARGE SCALE GENOMIC DNA]</scope>
    <source>
        <strain evidence="1 2">F138-33</strain>
    </source>
</reference>
<comment type="caution">
    <text evidence="1">The sequence shown here is derived from an EMBL/GenBank/DDBJ whole genome shotgun (WGS) entry which is preliminary data.</text>
</comment>
<keyword evidence="2" id="KW-1185">Reference proteome</keyword>
<organism evidence="1 2">
    <name type="scientific">Malaciobacter canalis</name>
    <dbReference type="NCBI Taxonomy" id="1912871"/>
    <lineage>
        <taxon>Bacteria</taxon>
        <taxon>Pseudomonadati</taxon>
        <taxon>Campylobacterota</taxon>
        <taxon>Epsilonproteobacteria</taxon>
        <taxon>Campylobacterales</taxon>
        <taxon>Arcobacteraceae</taxon>
        <taxon>Malaciobacter</taxon>
    </lineage>
</organism>